<evidence type="ECO:0000313" key="1">
    <source>
        <dbReference type="EMBL" id="GAG54838.1"/>
    </source>
</evidence>
<accession>X0Z301</accession>
<feature type="non-terminal residue" evidence="1">
    <location>
        <position position="1"/>
    </location>
</feature>
<protein>
    <submittedName>
        <fullName evidence="1">Uncharacterized protein</fullName>
    </submittedName>
</protein>
<dbReference type="AlphaFoldDB" id="X0Z301"/>
<dbReference type="EMBL" id="BART01005887">
    <property type="protein sequence ID" value="GAG54838.1"/>
    <property type="molecule type" value="Genomic_DNA"/>
</dbReference>
<feature type="non-terminal residue" evidence="1">
    <location>
        <position position="557"/>
    </location>
</feature>
<organism evidence="1">
    <name type="scientific">marine sediment metagenome</name>
    <dbReference type="NCBI Taxonomy" id="412755"/>
    <lineage>
        <taxon>unclassified sequences</taxon>
        <taxon>metagenomes</taxon>
        <taxon>ecological metagenomes</taxon>
    </lineage>
</organism>
<sequence length="557" mass="63917">YADRNDFFRQLETFHIGARMLNACVSDGVSRAVSLTDFSSKIFSRDDSDAVKAAKGVLVARGLYDKFEIKTSLPFFRLHLFFRNIEGLWASTKPLDSSLDNRPIGKLYSKPEIICDTGEGRRVLELLYCEQCGTVFFGGSRLELENGVIEMLANTPDIEGIPERQAARFVERRNYHEFAIFWPQGQQDYSNPRRWRQSPFNRSFKGKGQWAEWIPASINTYTGHVKRLHYDAEQNPQDWVKGYLFQISDDNQEEGEGSRALPCVCPACEIDYKKRTTRKSPVRGFRTGFSKVSQIFTKELFYQLPEREYLSRKLVVFSDSREDAAQISNGVERNHYTELVREIVCDELRMLSIGKPELLQDIEAGRTEFGDNALAFLERYSGAEGTIRELISTSSMSTNGIPQSVENLITKAQSDLKAIRRMGIERTVPVSLLLPPTDDVNKCGDLISRLLDLGVNPAGNDVLMQNFKWDNRYNFWTYLFDFQRLNWQQGLPQESQYGRNRIIKKLRMALCDLFFSRLYFGFESAALGFPRFHLNDSQLQEFAGQAGVDVVLFREAC</sequence>
<name>X0Z301_9ZZZZ</name>
<proteinExistence type="predicted"/>
<gene>
    <name evidence="1" type="ORF">S01H4_13355</name>
</gene>
<comment type="caution">
    <text evidence="1">The sequence shown here is derived from an EMBL/GenBank/DDBJ whole genome shotgun (WGS) entry which is preliminary data.</text>
</comment>
<reference evidence="1" key="1">
    <citation type="journal article" date="2014" name="Front. Microbiol.">
        <title>High frequency of phylogenetically diverse reductive dehalogenase-homologous genes in deep subseafloor sedimentary metagenomes.</title>
        <authorList>
            <person name="Kawai M."/>
            <person name="Futagami T."/>
            <person name="Toyoda A."/>
            <person name="Takaki Y."/>
            <person name="Nishi S."/>
            <person name="Hori S."/>
            <person name="Arai W."/>
            <person name="Tsubouchi T."/>
            <person name="Morono Y."/>
            <person name="Uchiyama I."/>
            <person name="Ito T."/>
            <person name="Fujiyama A."/>
            <person name="Inagaki F."/>
            <person name="Takami H."/>
        </authorList>
    </citation>
    <scope>NUCLEOTIDE SEQUENCE</scope>
    <source>
        <strain evidence="1">Expedition CK06-06</strain>
    </source>
</reference>